<dbReference type="InterPro" id="IPR021569">
    <property type="entry name" value="TUG-UBL1"/>
</dbReference>
<dbReference type="PANTHER" id="PTHR46467:SF1">
    <property type="entry name" value="TETHER CONTAINING UBX DOMAIN FOR GLUT4"/>
    <property type="match status" value="1"/>
</dbReference>
<dbReference type="Proteomes" id="UP001497392">
    <property type="component" value="Unassembled WGS sequence"/>
</dbReference>
<evidence type="ECO:0000313" key="5">
    <source>
        <dbReference type="Proteomes" id="UP001497392"/>
    </source>
</evidence>
<proteinExistence type="predicted"/>
<sequence>MAANFAVLHNGQRHPVKLTPMQKLSQILDTIGERTHQTLDPATCKLMYNKKQLDLSLPVRFANVPSGSTLELHSGAERKLGIQDRPHAVQQGSSAAPQQAPHPSSAPVTRGPEPSSSAPGPGQHETQRDGLAAAEAAPNQPGPARQSTNSTSSSAQPSSTQQPSIAGAQEHPADPPTEGVDPIGLGRPILLFRREVAAEQADSAAGAAGSTDPDESYYEFTPEDYHRVMAGQQAAKARAESGLRTEKLREQEMQRRAAALGPVPIHVHFQDGLVLQAKFQALEELSVLKQLVQKCLVQGVGSWSLYTTPPKQVLKDYKTSFYKAGLVPAANVYFSTGSEDAKGHGASCLRKEVLALEGPAPSDRGLSQRQQQERERAARLVKVKQSAQSQHGEGGRARQQDDGRDGGKPVPKWMKLGKK</sequence>
<dbReference type="InterPro" id="IPR029071">
    <property type="entry name" value="Ubiquitin-like_domsf"/>
</dbReference>
<comment type="caution">
    <text evidence="4">The sequence shown here is derived from an EMBL/GenBank/DDBJ whole genome shotgun (WGS) entry which is preliminary data.</text>
</comment>
<evidence type="ECO:0000259" key="3">
    <source>
        <dbReference type="Pfam" id="PF11470"/>
    </source>
</evidence>
<dbReference type="Pfam" id="PF00789">
    <property type="entry name" value="UBX"/>
    <property type="match status" value="1"/>
</dbReference>
<dbReference type="PANTHER" id="PTHR46467">
    <property type="entry name" value="TETHER CONTAINING UBX DOMAIN FOR GLUT4"/>
    <property type="match status" value="1"/>
</dbReference>
<protein>
    <submittedName>
        <fullName evidence="4">G5857 protein</fullName>
    </submittedName>
</protein>
<dbReference type="Pfam" id="PF11470">
    <property type="entry name" value="TUG-UBL1"/>
    <property type="match status" value="1"/>
</dbReference>
<reference evidence="4 5" key="1">
    <citation type="submission" date="2024-06" db="EMBL/GenBank/DDBJ databases">
        <authorList>
            <person name="Kraege A."/>
            <person name="Thomma B."/>
        </authorList>
    </citation>
    <scope>NUCLEOTIDE SEQUENCE [LARGE SCALE GENOMIC DNA]</scope>
</reference>
<feature type="compositionally biased region" description="Basic and acidic residues" evidence="1">
    <location>
        <begin position="393"/>
        <end position="407"/>
    </location>
</feature>
<evidence type="ECO:0000259" key="2">
    <source>
        <dbReference type="Pfam" id="PF00789"/>
    </source>
</evidence>
<evidence type="ECO:0000256" key="1">
    <source>
        <dbReference type="SAM" id="MobiDB-lite"/>
    </source>
</evidence>
<feature type="compositionally biased region" description="Low complexity" evidence="1">
    <location>
        <begin position="90"/>
        <end position="122"/>
    </location>
</feature>
<keyword evidence="5" id="KW-1185">Reference proteome</keyword>
<feature type="region of interest" description="Disordered" evidence="1">
    <location>
        <begin position="86"/>
        <end position="184"/>
    </location>
</feature>
<organism evidence="4 5">
    <name type="scientific">Coccomyxa viridis</name>
    <dbReference type="NCBI Taxonomy" id="1274662"/>
    <lineage>
        <taxon>Eukaryota</taxon>
        <taxon>Viridiplantae</taxon>
        <taxon>Chlorophyta</taxon>
        <taxon>core chlorophytes</taxon>
        <taxon>Trebouxiophyceae</taxon>
        <taxon>Trebouxiophyceae incertae sedis</taxon>
        <taxon>Coccomyxaceae</taxon>
        <taxon>Coccomyxa</taxon>
    </lineage>
</organism>
<dbReference type="SUPFAM" id="SSF54236">
    <property type="entry name" value="Ubiquitin-like"/>
    <property type="match status" value="2"/>
</dbReference>
<accession>A0ABP1FTX8</accession>
<feature type="domain" description="TUG ubiquitin-like" evidence="3">
    <location>
        <begin position="8"/>
        <end position="72"/>
    </location>
</feature>
<name>A0ABP1FTX8_9CHLO</name>
<feature type="region of interest" description="Disordered" evidence="1">
    <location>
        <begin position="359"/>
        <end position="419"/>
    </location>
</feature>
<dbReference type="CDD" id="cd16105">
    <property type="entry name" value="Ubl_ASPSCR1_like"/>
    <property type="match status" value="1"/>
</dbReference>
<gene>
    <name evidence="4" type="primary">g5857</name>
    <name evidence="4" type="ORF">VP750_LOCUS5012</name>
</gene>
<feature type="compositionally biased region" description="Low complexity" evidence="1">
    <location>
        <begin position="143"/>
        <end position="166"/>
    </location>
</feature>
<feature type="domain" description="UBX" evidence="2">
    <location>
        <begin position="265"/>
        <end position="332"/>
    </location>
</feature>
<dbReference type="EMBL" id="CAXHTA020000008">
    <property type="protein sequence ID" value="CAL5223353.1"/>
    <property type="molecule type" value="Genomic_DNA"/>
</dbReference>
<dbReference type="CDD" id="cd16118">
    <property type="entry name" value="UBX2_UBXN9"/>
    <property type="match status" value="1"/>
</dbReference>
<dbReference type="Gene3D" id="3.10.20.90">
    <property type="entry name" value="Phosphatidylinositol 3-kinase Catalytic Subunit, Chain A, domain 1"/>
    <property type="match status" value="2"/>
</dbReference>
<evidence type="ECO:0000313" key="4">
    <source>
        <dbReference type="EMBL" id="CAL5223353.1"/>
    </source>
</evidence>
<dbReference type="InterPro" id="IPR001012">
    <property type="entry name" value="UBX_dom"/>
</dbReference>